<evidence type="ECO:0000259" key="5">
    <source>
        <dbReference type="PROSITE" id="PS51918"/>
    </source>
</evidence>
<name>A0A414B577_9FIRM</name>
<comment type="caution">
    <text evidence="6">The sequence shown here is derived from an EMBL/GenBank/DDBJ whole genome shotgun (WGS) entry which is preliminary data.</text>
</comment>
<dbReference type="Gene3D" id="3.20.20.70">
    <property type="entry name" value="Aldolase class I"/>
    <property type="match status" value="1"/>
</dbReference>
<dbReference type="CDD" id="cd01335">
    <property type="entry name" value="Radical_SAM"/>
    <property type="match status" value="1"/>
</dbReference>
<dbReference type="InterPro" id="IPR013785">
    <property type="entry name" value="Aldolase_TIM"/>
</dbReference>
<keyword evidence="1" id="KW-0949">S-adenosyl-L-methionine</keyword>
<dbReference type="PROSITE" id="PS51918">
    <property type="entry name" value="RADICAL_SAM"/>
    <property type="match status" value="1"/>
</dbReference>
<dbReference type="GO" id="GO:0003824">
    <property type="term" value="F:catalytic activity"/>
    <property type="evidence" value="ECO:0007669"/>
    <property type="project" value="InterPro"/>
</dbReference>
<proteinExistence type="predicted"/>
<dbReference type="Pfam" id="PF04055">
    <property type="entry name" value="Radical_SAM"/>
    <property type="match status" value="1"/>
</dbReference>
<reference evidence="6 7" key="1">
    <citation type="submission" date="2018-08" db="EMBL/GenBank/DDBJ databases">
        <title>A genome reference for cultivated species of the human gut microbiota.</title>
        <authorList>
            <person name="Zou Y."/>
            <person name="Xue W."/>
            <person name="Luo G."/>
        </authorList>
    </citation>
    <scope>NUCLEOTIDE SEQUENCE [LARGE SCALE GENOMIC DNA]</scope>
    <source>
        <strain evidence="6 7">AM34-3LB</strain>
    </source>
</reference>
<keyword evidence="3" id="KW-0408">Iron</keyword>
<evidence type="ECO:0000313" key="6">
    <source>
        <dbReference type="EMBL" id="RHC64180.1"/>
    </source>
</evidence>
<evidence type="ECO:0000256" key="3">
    <source>
        <dbReference type="ARBA" id="ARBA00023004"/>
    </source>
</evidence>
<gene>
    <name evidence="6" type="ORF">DW833_08945</name>
</gene>
<dbReference type="InterPro" id="IPR007197">
    <property type="entry name" value="rSAM"/>
</dbReference>
<dbReference type="AlphaFoldDB" id="A0A414B577"/>
<evidence type="ECO:0000313" key="7">
    <source>
        <dbReference type="Proteomes" id="UP000284621"/>
    </source>
</evidence>
<dbReference type="InterPro" id="IPR050377">
    <property type="entry name" value="Radical_SAM_PqqE_MftC-like"/>
</dbReference>
<dbReference type="Proteomes" id="UP000284621">
    <property type="component" value="Unassembled WGS sequence"/>
</dbReference>
<evidence type="ECO:0000256" key="4">
    <source>
        <dbReference type="ARBA" id="ARBA00023014"/>
    </source>
</evidence>
<dbReference type="InterPro" id="IPR058240">
    <property type="entry name" value="rSAM_sf"/>
</dbReference>
<evidence type="ECO:0000256" key="1">
    <source>
        <dbReference type="ARBA" id="ARBA00022691"/>
    </source>
</evidence>
<keyword evidence="7" id="KW-1185">Reference proteome</keyword>
<protein>
    <submittedName>
        <fullName evidence="6">Radical SAM protein</fullName>
    </submittedName>
</protein>
<feature type="domain" description="Radical SAM core" evidence="5">
    <location>
        <begin position="21"/>
        <end position="238"/>
    </location>
</feature>
<dbReference type="EMBL" id="QSID01000009">
    <property type="protein sequence ID" value="RHC64180.1"/>
    <property type="molecule type" value="Genomic_DNA"/>
</dbReference>
<dbReference type="GO" id="GO:0046872">
    <property type="term" value="F:metal ion binding"/>
    <property type="evidence" value="ECO:0007669"/>
    <property type="project" value="UniProtKB-KW"/>
</dbReference>
<sequence>MRNITGNKMLAYMDRILDEKMQKPITADIFLTNYCNNKCPYCTYRRWELDEDAYSMKYEDFVRYAEQLVFHMGVKGIILTGGGEPTICKDFDLITKWLEDREIQYGVNTNFNNLKYIKPAYLKVSLDGWDEDSYEKCRGVRKYEQVRENIKKYAEWKIKESQQTRLGIQRVVQDKGDIFNFYEANKDLPVDYISFRPVESTGGQYKYEGMQDIINDIKALAKIDSRVVLNFKWSMMEEVQYTCTAQWAQMAVNERGQVMYCCHKPYEIIGHVLDSNILSKKKFAYTDMSMCDVPCRMTAPNTVVQEVQECKGEHTPFI</sequence>
<dbReference type="RefSeq" id="WP_118381215.1">
    <property type="nucleotide sequence ID" value="NZ_CABJFJ010000009.1"/>
</dbReference>
<dbReference type="SUPFAM" id="SSF102114">
    <property type="entry name" value="Radical SAM enzymes"/>
    <property type="match status" value="1"/>
</dbReference>
<dbReference type="SFLD" id="SFLDS00029">
    <property type="entry name" value="Radical_SAM"/>
    <property type="match status" value="1"/>
</dbReference>
<keyword evidence="4" id="KW-0411">Iron-sulfur</keyword>
<accession>A0A414B577</accession>
<dbReference type="PANTHER" id="PTHR11228:SF7">
    <property type="entry name" value="PQQA PEPTIDE CYCLASE"/>
    <property type="match status" value="1"/>
</dbReference>
<keyword evidence="2" id="KW-0479">Metal-binding</keyword>
<dbReference type="PANTHER" id="PTHR11228">
    <property type="entry name" value="RADICAL SAM DOMAIN PROTEIN"/>
    <property type="match status" value="1"/>
</dbReference>
<dbReference type="SFLD" id="SFLDG01067">
    <property type="entry name" value="SPASM/twitch_domain_containing"/>
    <property type="match status" value="1"/>
</dbReference>
<evidence type="ECO:0000256" key="2">
    <source>
        <dbReference type="ARBA" id="ARBA00022723"/>
    </source>
</evidence>
<dbReference type="GO" id="GO:0051536">
    <property type="term" value="F:iron-sulfur cluster binding"/>
    <property type="evidence" value="ECO:0007669"/>
    <property type="project" value="UniProtKB-KW"/>
</dbReference>
<organism evidence="6 7">
    <name type="scientific">Anaerobutyricum hallii</name>
    <dbReference type="NCBI Taxonomy" id="39488"/>
    <lineage>
        <taxon>Bacteria</taxon>
        <taxon>Bacillati</taxon>
        <taxon>Bacillota</taxon>
        <taxon>Clostridia</taxon>
        <taxon>Lachnospirales</taxon>
        <taxon>Lachnospiraceae</taxon>
        <taxon>Anaerobutyricum</taxon>
    </lineage>
</organism>